<dbReference type="Pfam" id="PF00498">
    <property type="entry name" value="FHA"/>
    <property type="match status" value="1"/>
</dbReference>
<dbReference type="InterPro" id="IPR008984">
    <property type="entry name" value="SMAD_FHA_dom_sf"/>
</dbReference>
<dbReference type="InterPro" id="IPR050923">
    <property type="entry name" value="Cell_Proc_Reg/RNA_Proc"/>
</dbReference>
<dbReference type="Gene3D" id="2.60.200.20">
    <property type="match status" value="1"/>
</dbReference>
<dbReference type="PANTHER" id="PTHR23308">
    <property type="entry name" value="NUCLEAR INHIBITOR OF PROTEIN PHOSPHATASE-1"/>
    <property type="match status" value="1"/>
</dbReference>
<keyword evidence="3" id="KW-1185">Reference proteome</keyword>
<dbReference type="Proteomes" id="UP000187735">
    <property type="component" value="Chromosome"/>
</dbReference>
<accession>A0A1P8WJV6</accession>
<dbReference type="PROSITE" id="PS50006">
    <property type="entry name" value="FHA_DOMAIN"/>
    <property type="match status" value="1"/>
</dbReference>
<dbReference type="SMART" id="SM00240">
    <property type="entry name" value="FHA"/>
    <property type="match status" value="1"/>
</dbReference>
<evidence type="ECO:0000313" key="2">
    <source>
        <dbReference type="EMBL" id="APZ94328.1"/>
    </source>
</evidence>
<dbReference type="OrthoDB" id="9816434at2"/>
<reference evidence="2 3" key="1">
    <citation type="journal article" date="2016" name="Front. Microbiol.">
        <title>Fuerstia marisgermanicae gen. nov., sp. nov., an Unusual Member of the Phylum Planctomycetes from the German Wadden Sea.</title>
        <authorList>
            <person name="Kohn T."/>
            <person name="Heuer A."/>
            <person name="Jogler M."/>
            <person name="Vollmers J."/>
            <person name="Boedeker C."/>
            <person name="Bunk B."/>
            <person name="Rast P."/>
            <person name="Borchert D."/>
            <person name="Glockner I."/>
            <person name="Freese H.M."/>
            <person name="Klenk H.P."/>
            <person name="Overmann J."/>
            <person name="Kaster A.K."/>
            <person name="Rohde M."/>
            <person name="Wiegand S."/>
            <person name="Jogler C."/>
        </authorList>
    </citation>
    <scope>NUCLEOTIDE SEQUENCE [LARGE SCALE GENOMIC DNA]</scope>
    <source>
        <strain evidence="2 3">NH11</strain>
    </source>
</reference>
<proteinExistence type="predicted"/>
<evidence type="ECO:0000313" key="3">
    <source>
        <dbReference type="Proteomes" id="UP000187735"/>
    </source>
</evidence>
<dbReference type="AlphaFoldDB" id="A0A1P8WJV6"/>
<protein>
    <submittedName>
        <fullName evidence="2">Glycogen accumulation regulator GarA</fullName>
    </submittedName>
</protein>
<organism evidence="2 3">
    <name type="scientific">Fuerstiella marisgermanici</name>
    <dbReference type="NCBI Taxonomy" id="1891926"/>
    <lineage>
        <taxon>Bacteria</taxon>
        <taxon>Pseudomonadati</taxon>
        <taxon>Planctomycetota</taxon>
        <taxon>Planctomycetia</taxon>
        <taxon>Planctomycetales</taxon>
        <taxon>Planctomycetaceae</taxon>
        <taxon>Fuerstiella</taxon>
    </lineage>
</organism>
<dbReference type="SUPFAM" id="SSF49879">
    <property type="entry name" value="SMAD/FHA domain"/>
    <property type="match status" value="1"/>
</dbReference>
<evidence type="ECO:0000259" key="1">
    <source>
        <dbReference type="PROSITE" id="PS50006"/>
    </source>
</evidence>
<dbReference type="RefSeq" id="WP_077025649.1">
    <property type="nucleotide sequence ID" value="NZ_CP017641.1"/>
</dbReference>
<feature type="domain" description="FHA" evidence="1">
    <location>
        <begin position="25"/>
        <end position="74"/>
    </location>
</feature>
<dbReference type="EMBL" id="CP017641">
    <property type="protein sequence ID" value="APZ94328.1"/>
    <property type="molecule type" value="Genomic_DNA"/>
</dbReference>
<name>A0A1P8WJV6_9PLAN</name>
<dbReference type="CDD" id="cd00060">
    <property type="entry name" value="FHA"/>
    <property type="match status" value="1"/>
</dbReference>
<dbReference type="KEGG" id="fmr:Fuma_03956"/>
<sequence>MAQVTISILEGLERGRTFRDLETPVTIGREEDNVIQLNDERVSRIHAKLQEDRGQVILTDLNSTNGSRVNGHPVQLRVLQPGDHVQIGRCTLLFGSDAEIAEHAQQLGVEVASLTPLSYLAENGSGSGSDSGVEFELADDLNAENLQLPLFPGGAPALPDELEPGQRARVSDVLGYIHERMRDVSVNGADPQDPDGNNPVMEVPWAHWQNLMQLQRDLALYLRQIANPD</sequence>
<dbReference type="STRING" id="1891926.Fuma_03956"/>
<dbReference type="InterPro" id="IPR000253">
    <property type="entry name" value="FHA_dom"/>
</dbReference>
<gene>
    <name evidence="2" type="primary">garA</name>
    <name evidence="2" type="ORF">Fuma_03956</name>
</gene>